<dbReference type="RefSeq" id="WP_183963385.1">
    <property type="nucleotide sequence ID" value="NZ_BAABEW010000003.1"/>
</dbReference>
<dbReference type="SUPFAM" id="SSF52172">
    <property type="entry name" value="CheY-like"/>
    <property type="match status" value="1"/>
</dbReference>
<reference evidence="8 9" key="1">
    <citation type="submission" date="2020-08" db="EMBL/GenBank/DDBJ databases">
        <title>Genomic Encyclopedia of Type Strains, Phase IV (KMG-IV): sequencing the most valuable type-strain genomes for metagenomic binning, comparative biology and taxonomic classification.</title>
        <authorList>
            <person name="Goeker M."/>
        </authorList>
    </citation>
    <scope>NUCLEOTIDE SEQUENCE [LARGE SCALE GENOMIC DNA]</scope>
    <source>
        <strain evidence="8 9">DSM 29781</strain>
    </source>
</reference>
<dbReference type="InterPro" id="IPR011006">
    <property type="entry name" value="CheY-like_superfamily"/>
</dbReference>
<comment type="caution">
    <text evidence="5">Lacks conserved residue(s) required for the propagation of feature annotation.</text>
</comment>
<dbReference type="PANTHER" id="PTHR43047">
    <property type="entry name" value="TWO-COMPONENT HISTIDINE PROTEIN KINASE"/>
    <property type="match status" value="1"/>
</dbReference>
<dbReference type="AlphaFoldDB" id="A0A7W8M743"/>
<keyword evidence="3" id="KW-0808">Transferase</keyword>
<proteinExistence type="predicted"/>
<dbReference type="CDD" id="cd16922">
    <property type="entry name" value="HATPase_EvgS-ArcB-TorS-like"/>
    <property type="match status" value="1"/>
</dbReference>
<dbReference type="InterPro" id="IPR001789">
    <property type="entry name" value="Sig_transdc_resp-reg_receiver"/>
</dbReference>
<evidence type="ECO:0000259" key="7">
    <source>
        <dbReference type="PROSITE" id="PS50110"/>
    </source>
</evidence>
<dbReference type="EMBL" id="JACHGB010000001">
    <property type="protein sequence ID" value="MBB5270192.1"/>
    <property type="molecule type" value="Genomic_DNA"/>
</dbReference>
<comment type="catalytic activity">
    <reaction evidence="1">
        <text>ATP + protein L-histidine = ADP + protein N-phospho-L-histidine.</text>
        <dbReference type="EC" id="2.7.13.3"/>
    </reaction>
</comment>
<accession>A0A7W8M743</accession>
<dbReference type="GO" id="GO:0000155">
    <property type="term" value="F:phosphorelay sensor kinase activity"/>
    <property type="evidence" value="ECO:0007669"/>
    <property type="project" value="TreeGrafter"/>
</dbReference>
<dbReference type="GO" id="GO:0005886">
    <property type="term" value="C:plasma membrane"/>
    <property type="evidence" value="ECO:0007669"/>
    <property type="project" value="TreeGrafter"/>
</dbReference>
<sequence length="260" mass="27124">MRRARKCAARATGCSSALHEPDLPEFLGPNRTAVGDPNRIAQILRNLVDNAIKFTGSGGVTVRARILIDPAHPDSLCVDVWVADTGPGIPAHLQSMVFAAFTQADEATTRRFGGTGLGLAISQELCHAMNGDIRVSSVPGAGATFSFRVRCGSGARLLPAPALAPATDASDATGTPGDEALPSRRVLVAEDNAVNRKVLQLMLSSAGMEVEFAVDGEQACCLAAGMNGHVAKPIQRKELLETIRRHLAQGAASTQPPNSG</sequence>
<dbReference type="Gene3D" id="3.40.50.2300">
    <property type="match status" value="2"/>
</dbReference>
<comment type="caution">
    <text evidence="8">The sequence shown here is derived from an EMBL/GenBank/DDBJ whole genome shotgun (WGS) entry which is preliminary data.</text>
</comment>
<dbReference type="PANTHER" id="PTHR43047:SF72">
    <property type="entry name" value="OSMOSENSING HISTIDINE PROTEIN KINASE SLN1"/>
    <property type="match status" value="1"/>
</dbReference>
<dbReference type="InterPro" id="IPR004358">
    <property type="entry name" value="Sig_transdc_His_kin-like_C"/>
</dbReference>
<feature type="domain" description="Histidine kinase" evidence="6">
    <location>
        <begin position="35"/>
        <end position="153"/>
    </location>
</feature>
<evidence type="ECO:0000256" key="2">
    <source>
        <dbReference type="ARBA" id="ARBA00012438"/>
    </source>
</evidence>
<evidence type="ECO:0000256" key="5">
    <source>
        <dbReference type="PROSITE-ProRule" id="PRU00169"/>
    </source>
</evidence>
<dbReference type="SMART" id="SM00387">
    <property type="entry name" value="HATPase_c"/>
    <property type="match status" value="1"/>
</dbReference>
<dbReference type="InterPro" id="IPR003594">
    <property type="entry name" value="HATPase_dom"/>
</dbReference>
<dbReference type="InterPro" id="IPR005467">
    <property type="entry name" value="His_kinase_dom"/>
</dbReference>
<evidence type="ECO:0000256" key="3">
    <source>
        <dbReference type="ARBA" id="ARBA00022679"/>
    </source>
</evidence>
<evidence type="ECO:0000256" key="1">
    <source>
        <dbReference type="ARBA" id="ARBA00000085"/>
    </source>
</evidence>
<evidence type="ECO:0000259" key="6">
    <source>
        <dbReference type="PROSITE" id="PS50109"/>
    </source>
</evidence>
<feature type="domain" description="Response regulatory" evidence="7">
    <location>
        <begin position="185"/>
        <end position="260"/>
    </location>
</feature>
<dbReference type="Pfam" id="PF02518">
    <property type="entry name" value="HATPase_c"/>
    <property type="match status" value="1"/>
</dbReference>
<dbReference type="GO" id="GO:0009927">
    <property type="term" value="F:histidine phosphotransfer kinase activity"/>
    <property type="evidence" value="ECO:0007669"/>
    <property type="project" value="TreeGrafter"/>
</dbReference>
<dbReference type="PROSITE" id="PS50109">
    <property type="entry name" value="HIS_KIN"/>
    <property type="match status" value="1"/>
</dbReference>
<evidence type="ECO:0000313" key="8">
    <source>
        <dbReference type="EMBL" id="MBB5270192.1"/>
    </source>
</evidence>
<gene>
    <name evidence="8" type="ORF">HNQ70_000176</name>
</gene>
<evidence type="ECO:0000256" key="4">
    <source>
        <dbReference type="ARBA" id="ARBA00022777"/>
    </source>
</evidence>
<keyword evidence="4" id="KW-0418">Kinase</keyword>
<dbReference type="PRINTS" id="PR00344">
    <property type="entry name" value="BCTRLSENSOR"/>
</dbReference>
<protein>
    <recommendedName>
        <fullName evidence="2">histidine kinase</fullName>
        <ecNumber evidence="2">2.7.13.3</ecNumber>
    </recommendedName>
</protein>
<dbReference type="InterPro" id="IPR036890">
    <property type="entry name" value="HATPase_C_sf"/>
</dbReference>
<evidence type="ECO:0000313" key="9">
    <source>
        <dbReference type="Proteomes" id="UP000532440"/>
    </source>
</evidence>
<dbReference type="EC" id="2.7.13.3" evidence="2"/>
<keyword evidence="9" id="KW-1185">Reference proteome</keyword>
<organism evidence="8 9">
    <name type="scientific">Quisquiliibacterium transsilvanicum</name>
    <dbReference type="NCBI Taxonomy" id="1549638"/>
    <lineage>
        <taxon>Bacteria</taxon>
        <taxon>Pseudomonadati</taxon>
        <taxon>Pseudomonadota</taxon>
        <taxon>Betaproteobacteria</taxon>
        <taxon>Burkholderiales</taxon>
        <taxon>Burkholderiaceae</taxon>
        <taxon>Quisquiliibacterium</taxon>
    </lineage>
</organism>
<dbReference type="PROSITE" id="PS50110">
    <property type="entry name" value="RESPONSE_REGULATORY"/>
    <property type="match status" value="1"/>
</dbReference>
<name>A0A7W8M743_9BURK</name>
<dbReference type="Proteomes" id="UP000532440">
    <property type="component" value="Unassembled WGS sequence"/>
</dbReference>
<dbReference type="SUPFAM" id="SSF55874">
    <property type="entry name" value="ATPase domain of HSP90 chaperone/DNA topoisomerase II/histidine kinase"/>
    <property type="match status" value="1"/>
</dbReference>
<dbReference type="Gene3D" id="3.30.565.10">
    <property type="entry name" value="Histidine kinase-like ATPase, C-terminal domain"/>
    <property type="match status" value="1"/>
</dbReference>